<feature type="compositionally biased region" description="Polar residues" evidence="10">
    <location>
        <begin position="343"/>
        <end position="365"/>
    </location>
</feature>
<evidence type="ECO:0000313" key="14">
    <source>
        <dbReference type="Proteomes" id="UP001150538"/>
    </source>
</evidence>
<dbReference type="GO" id="GO:0005829">
    <property type="term" value="C:cytosol"/>
    <property type="evidence" value="ECO:0007669"/>
    <property type="project" value="TreeGrafter"/>
</dbReference>
<dbReference type="InterPro" id="IPR000961">
    <property type="entry name" value="AGC-kinase_C"/>
</dbReference>
<evidence type="ECO:0000256" key="7">
    <source>
        <dbReference type="ARBA" id="ARBA00047292"/>
    </source>
</evidence>
<feature type="binding site" evidence="9">
    <location>
        <position position="408"/>
    </location>
    <ligand>
        <name>ATP</name>
        <dbReference type="ChEBI" id="CHEBI:30616"/>
    </ligand>
</feature>
<dbReference type="PANTHER" id="PTHR24353:SF37">
    <property type="entry name" value="CAMP-DEPENDENT PROTEIN KINASE CATALYTIC SUBUNIT PRKX"/>
    <property type="match status" value="1"/>
</dbReference>
<feature type="region of interest" description="Disordered" evidence="10">
    <location>
        <begin position="167"/>
        <end position="223"/>
    </location>
</feature>
<evidence type="ECO:0000259" key="11">
    <source>
        <dbReference type="PROSITE" id="PS50011"/>
    </source>
</evidence>
<feature type="domain" description="AGC-kinase C-terminal" evidence="12">
    <location>
        <begin position="634"/>
        <end position="689"/>
    </location>
</feature>
<protein>
    <recommendedName>
        <fullName evidence="1">cAMP-dependent protein kinase</fullName>
        <ecNumber evidence="1">2.7.11.11</ecNumber>
    </recommendedName>
</protein>
<evidence type="ECO:0000256" key="9">
    <source>
        <dbReference type="PROSITE-ProRule" id="PRU10141"/>
    </source>
</evidence>
<dbReference type="SMART" id="SM00133">
    <property type="entry name" value="S_TK_X"/>
    <property type="match status" value="1"/>
</dbReference>
<dbReference type="SMART" id="SM00220">
    <property type="entry name" value="S_TKc"/>
    <property type="match status" value="1"/>
</dbReference>
<feature type="compositionally biased region" description="Low complexity" evidence="10">
    <location>
        <begin position="278"/>
        <end position="290"/>
    </location>
</feature>
<dbReference type="Proteomes" id="UP001150538">
    <property type="component" value="Unassembled WGS sequence"/>
</dbReference>
<evidence type="ECO:0000256" key="6">
    <source>
        <dbReference type="ARBA" id="ARBA00022840"/>
    </source>
</evidence>
<comment type="caution">
    <text evidence="13">The sequence shown here is derived from an EMBL/GenBank/DDBJ whole genome shotgun (WGS) entry which is preliminary data.</text>
</comment>
<dbReference type="PROSITE" id="PS00107">
    <property type="entry name" value="PROTEIN_KINASE_ATP"/>
    <property type="match status" value="1"/>
</dbReference>
<evidence type="ECO:0000256" key="1">
    <source>
        <dbReference type="ARBA" id="ARBA00012444"/>
    </source>
</evidence>
<keyword evidence="3 13" id="KW-0808">Transferase</keyword>
<feature type="region of interest" description="Disordered" evidence="10">
    <location>
        <begin position="14"/>
        <end position="39"/>
    </location>
</feature>
<evidence type="ECO:0000313" key="13">
    <source>
        <dbReference type="EMBL" id="KAJ1918727.1"/>
    </source>
</evidence>
<dbReference type="Pfam" id="PF00069">
    <property type="entry name" value="Pkinase"/>
    <property type="match status" value="1"/>
</dbReference>
<evidence type="ECO:0000259" key="12">
    <source>
        <dbReference type="PROSITE" id="PS51285"/>
    </source>
</evidence>
<dbReference type="EC" id="2.7.11.11" evidence="1"/>
<dbReference type="FunFam" id="3.30.200.20:FF:000005">
    <property type="entry name" value="cAMP-dependent protein kinase catalytic subunit"/>
    <property type="match status" value="1"/>
</dbReference>
<proteinExistence type="predicted"/>
<dbReference type="FunFam" id="1.10.510.10:FF:000005">
    <property type="entry name" value="cAMP-dependent protein kinase catalytic subunit alpha"/>
    <property type="match status" value="1"/>
</dbReference>
<dbReference type="InterPro" id="IPR011009">
    <property type="entry name" value="Kinase-like_dom_sf"/>
</dbReference>
<dbReference type="InterPro" id="IPR008271">
    <property type="entry name" value="Ser/Thr_kinase_AS"/>
</dbReference>
<feature type="compositionally biased region" description="Low complexity" evidence="10">
    <location>
        <begin position="176"/>
        <end position="198"/>
    </location>
</feature>
<dbReference type="PROSITE" id="PS50011">
    <property type="entry name" value="PROTEIN_KINASE_DOM"/>
    <property type="match status" value="1"/>
</dbReference>
<dbReference type="Gene3D" id="1.10.510.10">
    <property type="entry name" value="Transferase(Phosphotransferase) domain 1"/>
    <property type="match status" value="1"/>
</dbReference>
<dbReference type="PROSITE" id="PS51285">
    <property type="entry name" value="AGC_KINASE_CTER"/>
    <property type="match status" value="1"/>
</dbReference>
<feature type="compositionally biased region" description="Polar residues" evidence="10">
    <location>
        <begin position="199"/>
        <end position="223"/>
    </location>
</feature>
<keyword evidence="14" id="KW-1185">Reference proteome</keyword>
<dbReference type="GO" id="GO:0004691">
    <property type="term" value="F:cAMP-dependent protein kinase activity"/>
    <property type="evidence" value="ECO:0007669"/>
    <property type="project" value="UniProtKB-EC"/>
</dbReference>
<keyword evidence="6 9" id="KW-0067">ATP-binding</keyword>
<evidence type="ECO:0000256" key="8">
    <source>
        <dbReference type="ARBA" id="ARBA00047454"/>
    </source>
</evidence>
<dbReference type="PROSITE" id="PS00108">
    <property type="entry name" value="PROTEIN_KINASE_ST"/>
    <property type="match status" value="1"/>
</dbReference>
<feature type="region of interest" description="Disordered" evidence="10">
    <location>
        <begin position="275"/>
        <end position="295"/>
    </location>
</feature>
<evidence type="ECO:0000256" key="3">
    <source>
        <dbReference type="ARBA" id="ARBA00022679"/>
    </source>
</evidence>
<comment type="catalytic activity">
    <reaction evidence="8">
        <text>L-seryl-[protein] + ATP = O-phospho-L-seryl-[protein] + ADP + H(+)</text>
        <dbReference type="Rhea" id="RHEA:17989"/>
        <dbReference type="Rhea" id="RHEA-COMP:9863"/>
        <dbReference type="Rhea" id="RHEA-COMP:11604"/>
        <dbReference type="ChEBI" id="CHEBI:15378"/>
        <dbReference type="ChEBI" id="CHEBI:29999"/>
        <dbReference type="ChEBI" id="CHEBI:30616"/>
        <dbReference type="ChEBI" id="CHEBI:83421"/>
        <dbReference type="ChEBI" id="CHEBI:456216"/>
        <dbReference type="EC" id="2.7.11.11"/>
    </reaction>
</comment>
<sequence>MIGRLKAKLATISQNAAASDPSKSNRLNTYGSNHADSPALLVPRSADSLTTSYRNNIPHKDALKSDQALDAPVDYVDYVRTPREITFNMGSGPNLTTIKRKNHSLPGDSLEHRAKLSRFEGFSKGFGAKAEENSAVSLKRILNADTSCSKQSNNSISTTRGTYSMHVGQASTASHPPETSDTTATTLLSPSSPSTLVSQTHSYPSQTEIACESSPQKQQALNTGNGLSCSSILLKAASIDNSNNHTSGFVAKAATDPIPTNTTKTCVLSTGSPGYDGPTSAATTTTTTAPSLPPTDQARNFHTITPQATPHLTMLTSSPSGQASIPTISSPPSYPPPPVPTRAAQTNSAEMTTPNPSATSQPPSHRTLQCHYTRKLEDYTLLNTLGTGTFGRVYLCRYSHDRHFYAMKVLRKSQVVKLKQVEHINNEKTILEDIRFPFIVNLLCTMQNERNLYMLMEYVPGGELFTHLRRAGRFPEDVARFYAGEIILAIEHLHQNNVIYRDMKPENLLLDARGNIKITDFGFAKKVDDRTWTLCGTPEYLAPEIIQSKGYGKAVDWWAIGILIFEMLAGYPPFYDDNPFGIYEKILAGNIHFPPFFNPAAKDLISRLLTADVSRRLGNLQNEANDIKHHPWFAPVRWDLLLQRKIRAPIIPHYAFPGDTSNFDRYPELPKESDPEPGVDPYRHLFSTF</sequence>
<keyword evidence="5 13" id="KW-0418">Kinase</keyword>
<dbReference type="PANTHER" id="PTHR24353">
    <property type="entry name" value="CYCLIC NUCLEOTIDE-DEPENDENT PROTEIN KINASE"/>
    <property type="match status" value="1"/>
</dbReference>
<feature type="compositionally biased region" description="Polar residues" evidence="10">
    <location>
        <begin position="14"/>
        <end position="35"/>
    </location>
</feature>
<dbReference type="OrthoDB" id="63267at2759"/>
<keyword evidence="4 9" id="KW-0547">Nucleotide-binding</keyword>
<feature type="domain" description="Protein kinase" evidence="11">
    <location>
        <begin position="379"/>
        <end position="633"/>
    </location>
</feature>
<dbReference type="AlphaFoldDB" id="A0A9W8DU27"/>
<evidence type="ECO:0000256" key="10">
    <source>
        <dbReference type="SAM" id="MobiDB-lite"/>
    </source>
</evidence>
<gene>
    <name evidence="13" type="primary">PKA4</name>
    <name evidence="13" type="ORF">H4219_002449</name>
</gene>
<keyword evidence="2" id="KW-0723">Serine/threonine-protein kinase</keyword>
<evidence type="ECO:0000256" key="4">
    <source>
        <dbReference type="ARBA" id="ARBA00022741"/>
    </source>
</evidence>
<dbReference type="SUPFAM" id="SSF56112">
    <property type="entry name" value="Protein kinase-like (PK-like)"/>
    <property type="match status" value="1"/>
</dbReference>
<feature type="region of interest" description="Disordered" evidence="10">
    <location>
        <begin position="317"/>
        <end position="365"/>
    </location>
</feature>
<name>A0A9W8DU27_9FUNG</name>
<dbReference type="CDD" id="cd05580">
    <property type="entry name" value="STKc_PKA_like"/>
    <property type="match status" value="1"/>
</dbReference>
<organism evidence="13 14">
    <name type="scientific">Mycoemilia scoparia</name>
    <dbReference type="NCBI Taxonomy" id="417184"/>
    <lineage>
        <taxon>Eukaryota</taxon>
        <taxon>Fungi</taxon>
        <taxon>Fungi incertae sedis</taxon>
        <taxon>Zoopagomycota</taxon>
        <taxon>Kickxellomycotina</taxon>
        <taxon>Kickxellomycetes</taxon>
        <taxon>Kickxellales</taxon>
        <taxon>Kickxellaceae</taxon>
        <taxon>Mycoemilia</taxon>
    </lineage>
</organism>
<comment type="catalytic activity">
    <reaction evidence="7">
        <text>L-threonyl-[protein] + ATP = O-phospho-L-threonyl-[protein] + ADP + H(+)</text>
        <dbReference type="Rhea" id="RHEA:46608"/>
        <dbReference type="Rhea" id="RHEA-COMP:11060"/>
        <dbReference type="Rhea" id="RHEA-COMP:11605"/>
        <dbReference type="ChEBI" id="CHEBI:15378"/>
        <dbReference type="ChEBI" id="CHEBI:30013"/>
        <dbReference type="ChEBI" id="CHEBI:30616"/>
        <dbReference type="ChEBI" id="CHEBI:61977"/>
        <dbReference type="ChEBI" id="CHEBI:456216"/>
        <dbReference type="EC" id="2.7.11.11"/>
    </reaction>
</comment>
<evidence type="ECO:0000256" key="5">
    <source>
        <dbReference type="ARBA" id="ARBA00022777"/>
    </source>
</evidence>
<dbReference type="GO" id="GO:0005524">
    <property type="term" value="F:ATP binding"/>
    <property type="evidence" value="ECO:0007669"/>
    <property type="project" value="UniProtKB-UniRule"/>
</dbReference>
<dbReference type="EMBL" id="JANBPU010000039">
    <property type="protein sequence ID" value="KAJ1918727.1"/>
    <property type="molecule type" value="Genomic_DNA"/>
</dbReference>
<reference evidence="13" key="1">
    <citation type="submission" date="2022-07" db="EMBL/GenBank/DDBJ databases">
        <title>Phylogenomic reconstructions and comparative analyses of Kickxellomycotina fungi.</title>
        <authorList>
            <person name="Reynolds N.K."/>
            <person name="Stajich J.E."/>
            <person name="Barry K."/>
            <person name="Grigoriev I.V."/>
            <person name="Crous P."/>
            <person name="Smith M.E."/>
        </authorList>
    </citation>
    <scope>NUCLEOTIDE SEQUENCE</scope>
    <source>
        <strain evidence="13">NBRC 100468</strain>
    </source>
</reference>
<dbReference type="InterPro" id="IPR000719">
    <property type="entry name" value="Prot_kinase_dom"/>
</dbReference>
<dbReference type="InterPro" id="IPR017441">
    <property type="entry name" value="Protein_kinase_ATP_BS"/>
</dbReference>
<dbReference type="Gene3D" id="3.30.200.20">
    <property type="entry name" value="Phosphorylase Kinase, domain 1"/>
    <property type="match status" value="1"/>
</dbReference>
<evidence type="ECO:0000256" key="2">
    <source>
        <dbReference type="ARBA" id="ARBA00022527"/>
    </source>
</evidence>
<dbReference type="GO" id="GO:0005952">
    <property type="term" value="C:cAMP-dependent protein kinase complex"/>
    <property type="evidence" value="ECO:0007669"/>
    <property type="project" value="UniProtKB-ARBA"/>
</dbReference>
<accession>A0A9W8DU27</accession>